<evidence type="ECO:0000256" key="1">
    <source>
        <dbReference type="SAM" id="MobiDB-lite"/>
    </source>
</evidence>
<evidence type="ECO:0000313" key="2">
    <source>
        <dbReference type="EMBL" id="PHH66007.1"/>
    </source>
</evidence>
<gene>
    <name evidence="2" type="ORF">CDD81_532</name>
</gene>
<name>A0A2C5YBC2_9HYPO</name>
<reference evidence="2 3" key="1">
    <citation type="submission" date="2017-06" db="EMBL/GenBank/DDBJ databases">
        <title>Ant-infecting Ophiocordyceps genomes reveal a high diversity of potential behavioral manipulation genes and a possible major role for enterotoxins.</title>
        <authorList>
            <person name="De Bekker C."/>
            <person name="Evans H.C."/>
            <person name="Brachmann A."/>
            <person name="Hughes D.P."/>
        </authorList>
    </citation>
    <scope>NUCLEOTIDE SEQUENCE [LARGE SCALE GENOMIC DNA]</scope>
    <source>
        <strain evidence="2 3">Map64</strain>
    </source>
</reference>
<feature type="region of interest" description="Disordered" evidence="1">
    <location>
        <begin position="18"/>
        <end position="51"/>
    </location>
</feature>
<dbReference type="OrthoDB" id="10472803at2759"/>
<proteinExistence type="predicted"/>
<evidence type="ECO:0000313" key="3">
    <source>
        <dbReference type="Proteomes" id="UP000226192"/>
    </source>
</evidence>
<dbReference type="Proteomes" id="UP000226192">
    <property type="component" value="Unassembled WGS sequence"/>
</dbReference>
<organism evidence="2 3">
    <name type="scientific">Ophiocordyceps australis</name>
    <dbReference type="NCBI Taxonomy" id="1399860"/>
    <lineage>
        <taxon>Eukaryota</taxon>
        <taxon>Fungi</taxon>
        <taxon>Dikarya</taxon>
        <taxon>Ascomycota</taxon>
        <taxon>Pezizomycotina</taxon>
        <taxon>Sordariomycetes</taxon>
        <taxon>Hypocreomycetidae</taxon>
        <taxon>Hypocreales</taxon>
        <taxon>Ophiocordycipitaceae</taxon>
        <taxon>Ophiocordyceps</taxon>
    </lineage>
</organism>
<dbReference type="EMBL" id="NJET01000011">
    <property type="protein sequence ID" value="PHH66007.1"/>
    <property type="molecule type" value="Genomic_DNA"/>
</dbReference>
<feature type="compositionally biased region" description="Low complexity" evidence="1">
    <location>
        <begin position="32"/>
        <end position="51"/>
    </location>
</feature>
<dbReference type="AlphaFoldDB" id="A0A2C5YBC2"/>
<feature type="region of interest" description="Disordered" evidence="1">
    <location>
        <begin position="147"/>
        <end position="173"/>
    </location>
</feature>
<comment type="caution">
    <text evidence="2">The sequence shown here is derived from an EMBL/GenBank/DDBJ whole genome shotgun (WGS) entry which is preliminary data.</text>
</comment>
<accession>A0A2C5YBC2</accession>
<keyword evidence="3" id="KW-1185">Reference proteome</keyword>
<protein>
    <submittedName>
        <fullName evidence="2">Uncharacterized protein</fullName>
    </submittedName>
</protein>
<sequence>MGLRSKIKRAIIRNELKSATGAKQWPEKPHVSNNANSATESESFAESEASNSNTSLISRLLHAANRHFGQRQQQNDNPGSLDYCDSGISHGDSMCTENESKRAHLHVHFSDTVSTSPESKSTSIATPLHHCFAKNDDDAADEPLHAMKIPRRPVGSPPCSKRSPQRQEFPYKSNGDEDFAVLRAHHPNRQEAVEPIHSPEVPLTGAHGKVAVPSRLSSMDMEKRLAKRRRGNARRLLFSPSSSSARRSAILDVKSPCDSKKDYIPSHPYSIARRSAHMDLKSLHDSTRKEALETREYISTIKARRASMMEGILPGYSTRGPLASSIAGYQRNRRNSMIPTTRRAYLATRASLDHMSRPGSLCALSLTGKELRDPIYSPTYSECPMIPGSFGVITVTKTVVLNEHLRFRLLDTDFAIAKPSREALVGLLRTGPPRLDMRPAQGKGVKTEHVLGGLVHAKRMRRALIRDLGRLLDEGEQVECKRASFNWWDQCQKAMEVLERDIKELDTCYTFHTFDVQDTEVTRGIRDALTAAWDAYDKEREA</sequence>